<evidence type="ECO:0000256" key="2">
    <source>
        <dbReference type="ARBA" id="ARBA00022917"/>
    </source>
</evidence>
<proteinExistence type="inferred from homology"/>
<dbReference type="AlphaFoldDB" id="A0A1G7VD81"/>
<dbReference type="EC" id="4.2.-.-" evidence="4"/>
<dbReference type="EMBL" id="FNCI01000021">
    <property type="protein sequence ID" value="SDG57521.1"/>
    <property type="molecule type" value="Genomic_DNA"/>
</dbReference>
<comment type="similarity">
    <text evidence="1 4">Belongs to the prolyl-tRNA editing family. YbaK/EbsC subfamily.</text>
</comment>
<dbReference type="NCBIfam" id="TIGR00011">
    <property type="entry name" value="YbaK_EbsC"/>
    <property type="match status" value="1"/>
</dbReference>
<evidence type="ECO:0000256" key="3">
    <source>
        <dbReference type="ARBA" id="ARBA00023239"/>
    </source>
</evidence>
<dbReference type="RefSeq" id="WP_092528851.1">
    <property type="nucleotide sequence ID" value="NZ_FNCI01000021.1"/>
</dbReference>
<evidence type="ECO:0000313" key="6">
    <source>
        <dbReference type="EMBL" id="SDG57521.1"/>
    </source>
</evidence>
<dbReference type="Pfam" id="PF04073">
    <property type="entry name" value="tRNA_edit"/>
    <property type="match status" value="1"/>
</dbReference>
<dbReference type="InterPro" id="IPR004369">
    <property type="entry name" value="Prolyl-tRNA_editing_YbaK/EbsC"/>
</dbReference>
<evidence type="ECO:0000259" key="5">
    <source>
        <dbReference type="Pfam" id="PF04073"/>
    </source>
</evidence>
<dbReference type="GO" id="GO:0016829">
    <property type="term" value="F:lyase activity"/>
    <property type="evidence" value="ECO:0007669"/>
    <property type="project" value="UniProtKB-KW"/>
</dbReference>
<keyword evidence="2 4" id="KW-0648">Protein biosynthesis</keyword>
<accession>A0A1G7VD81</accession>
<dbReference type="Proteomes" id="UP000198641">
    <property type="component" value="Unassembled WGS sequence"/>
</dbReference>
<organism evidence="6 7">
    <name type="scientific">Onishia taeanensis</name>
    <dbReference type="NCBI Taxonomy" id="284577"/>
    <lineage>
        <taxon>Bacteria</taxon>
        <taxon>Pseudomonadati</taxon>
        <taxon>Pseudomonadota</taxon>
        <taxon>Gammaproteobacteria</taxon>
        <taxon>Oceanospirillales</taxon>
        <taxon>Halomonadaceae</taxon>
        <taxon>Onishia</taxon>
    </lineage>
</organism>
<gene>
    <name evidence="6" type="ORF">SAMN05216571_12113</name>
</gene>
<keyword evidence="7" id="KW-1185">Reference proteome</keyword>
<evidence type="ECO:0000313" key="7">
    <source>
        <dbReference type="Proteomes" id="UP000198641"/>
    </source>
</evidence>
<name>A0A1G7VD81_9GAMM</name>
<dbReference type="CDD" id="cd00002">
    <property type="entry name" value="YbaK_deacylase"/>
    <property type="match status" value="1"/>
</dbReference>
<evidence type="ECO:0000256" key="1">
    <source>
        <dbReference type="ARBA" id="ARBA00009798"/>
    </source>
</evidence>
<dbReference type="GO" id="GO:0002161">
    <property type="term" value="F:aminoacyl-tRNA deacylase activity"/>
    <property type="evidence" value="ECO:0007669"/>
    <property type="project" value="InterPro"/>
</dbReference>
<dbReference type="GO" id="GO:0006412">
    <property type="term" value="P:translation"/>
    <property type="evidence" value="ECO:0007669"/>
    <property type="project" value="UniProtKB-KW"/>
</dbReference>
<keyword evidence="3 4" id="KW-0456">Lyase</keyword>
<dbReference type="SUPFAM" id="SSF55826">
    <property type="entry name" value="YbaK/ProRS associated domain"/>
    <property type="match status" value="1"/>
</dbReference>
<dbReference type="Gene3D" id="3.90.960.10">
    <property type="entry name" value="YbaK/aminoacyl-tRNA synthetase-associated domain"/>
    <property type="match status" value="1"/>
</dbReference>
<protein>
    <recommendedName>
        <fullName evidence="4">Cys-tRNA(Pro)/Cys-tRNA(Cys) deacylase</fullName>
        <ecNumber evidence="4">4.2.-.-</ecNumber>
    </recommendedName>
</protein>
<dbReference type="InterPro" id="IPR036754">
    <property type="entry name" value="YbaK/aa-tRNA-synt-asso_dom_sf"/>
</dbReference>
<dbReference type="STRING" id="284577.SAMN05216571_12113"/>
<dbReference type="PIRSF" id="PIRSF006181">
    <property type="entry name" value="EbsC_YbaK"/>
    <property type="match status" value="1"/>
</dbReference>
<sequence>MTPAVRTLKAAGIDFQLTEYSHDPRAEAFGEEAAKTLGLAAQTVFKTLLAKLDDGRLVVALVPVSVRLDLKALAKAAGARKATLAEPSLAERTTGYVVGGISPLGQKKRLPTFLDESAMALSTLHVSGGRRGLEISLAPDDLVTLTDARPLALARS</sequence>
<feature type="domain" description="YbaK/aminoacyl-tRNA synthetase-associated" evidence="5">
    <location>
        <begin position="31"/>
        <end position="144"/>
    </location>
</feature>
<dbReference type="PANTHER" id="PTHR30411:SF0">
    <property type="entry name" value="CYS-TRNA(PRO)_CYS-TRNA(CYS) DEACYLASE YBAK"/>
    <property type="match status" value="1"/>
</dbReference>
<dbReference type="OrthoDB" id="9809296at2"/>
<evidence type="ECO:0000256" key="4">
    <source>
        <dbReference type="PIRNR" id="PIRNR006181"/>
    </source>
</evidence>
<reference evidence="6 7" key="1">
    <citation type="submission" date="2016-10" db="EMBL/GenBank/DDBJ databases">
        <authorList>
            <person name="de Groot N.N."/>
        </authorList>
    </citation>
    <scope>NUCLEOTIDE SEQUENCE [LARGE SCALE GENOMIC DNA]</scope>
    <source>
        <strain evidence="6 7">BH539</strain>
    </source>
</reference>
<dbReference type="PANTHER" id="PTHR30411">
    <property type="entry name" value="CYTOPLASMIC PROTEIN"/>
    <property type="match status" value="1"/>
</dbReference>
<dbReference type="InterPro" id="IPR007214">
    <property type="entry name" value="YbaK/aa-tRNA-synth-assoc-dom"/>
</dbReference>